<feature type="region of interest" description="Disordered" evidence="3">
    <location>
        <begin position="166"/>
        <end position="204"/>
    </location>
</feature>
<evidence type="ECO:0000313" key="6">
    <source>
        <dbReference type="EMBL" id="CAF4370416.1"/>
    </source>
</evidence>
<dbReference type="Proteomes" id="UP000663862">
    <property type="component" value="Unassembled WGS sequence"/>
</dbReference>
<evidence type="ECO:0000313" key="12">
    <source>
        <dbReference type="Proteomes" id="UP000663873"/>
    </source>
</evidence>
<keyword evidence="2" id="KW-0833">Ubl conjugation pathway</keyword>
<feature type="region of interest" description="Disordered" evidence="3">
    <location>
        <begin position="82"/>
        <end position="107"/>
    </location>
</feature>
<dbReference type="EMBL" id="CAJOBS010001593">
    <property type="protein sequence ID" value="CAF4744504.1"/>
    <property type="molecule type" value="Genomic_DNA"/>
</dbReference>
<dbReference type="EMBL" id="CAJOBP010002717">
    <property type="protein sequence ID" value="CAF4370416.1"/>
    <property type="molecule type" value="Genomic_DNA"/>
</dbReference>
<comment type="similarity">
    <text evidence="1">Belongs to the SKP1 family.</text>
</comment>
<dbReference type="EMBL" id="CAJOBQ010001968">
    <property type="protein sequence ID" value="CAF4530007.1"/>
    <property type="molecule type" value="Genomic_DNA"/>
</dbReference>
<dbReference type="Gene3D" id="3.30.710.10">
    <property type="entry name" value="Potassium Channel Kv1.1, Chain A"/>
    <property type="match status" value="1"/>
</dbReference>
<dbReference type="SUPFAM" id="SSF54695">
    <property type="entry name" value="POZ domain"/>
    <property type="match status" value="1"/>
</dbReference>
<dbReference type="InterPro" id="IPR016073">
    <property type="entry name" value="Skp1_comp_POZ"/>
</dbReference>
<dbReference type="Proteomes" id="UP000663838">
    <property type="component" value="Unassembled WGS sequence"/>
</dbReference>
<dbReference type="InterPro" id="IPR016897">
    <property type="entry name" value="SKP1"/>
</dbReference>
<evidence type="ECO:0000313" key="11">
    <source>
        <dbReference type="Proteomes" id="UP000663838"/>
    </source>
</evidence>
<dbReference type="Pfam" id="PF03931">
    <property type="entry name" value="Skp1_POZ"/>
    <property type="match status" value="1"/>
</dbReference>
<sequence length="204" mass="22109">MATTTEASNTSATTTTENATSKTIKIQSNDGDTYEIDQGVVEQSSTIKTLSDLMDLGDVPIPLPNVKGSILAPIVEFCNYHKNDPKPEPLDDDDDDDPNKDIYEPKRSDDICEWDQNFIKRFTVQEGTLFDIIMASISSVGCKTIANMVRGKASSEVREMFNISYDPPGEGLNAPNAIESQAGTVPTTQDTSATGPSPQPDPMN</sequence>
<gene>
    <name evidence="7" type="ORF">HFQ381_LOCUS26618</name>
    <name evidence="10" type="ORF">QYT958_LOCUS20653</name>
    <name evidence="9" type="ORF">TOA249_LOCUS19923</name>
    <name evidence="8" type="ORF">TSG867_LOCUS23203</name>
    <name evidence="6" type="ORF">UJA718_LOCUS17053</name>
</gene>
<feature type="region of interest" description="Disordered" evidence="3">
    <location>
        <begin position="1"/>
        <end position="30"/>
    </location>
</feature>
<proteinExistence type="inferred from homology"/>
<dbReference type="Proteomes" id="UP000663851">
    <property type="component" value="Unassembled WGS sequence"/>
</dbReference>
<dbReference type="Pfam" id="PF01466">
    <property type="entry name" value="Skp1"/>
    <property type="match status" value="1"/>
</dbReference>
<evidence type="ECO:0000313" key="9">
    <source>
        <dbReference type="EMBL" id="CAF4744504.1"/>
    </source>
</evidence>
<feature type="domain" description="SKP1 component POZ" evidence="5">
    <location>
        <begin position="22"/>
        <end position="83"/>
    </location>
</feature>
<name>A0A821L2H3_9BILA</name>
<evidence type="ECO:0000313" key="7">
    <source>
        <dbReference type="EMBL" id="CAF4485537.1"/>
    </source>
</evidence>
<evidence type="ECO:0008006" key="13">
    <source>
        <dbReference type="Google" id="ProtNLM"/>
    </source>
</evidence>
<evidence type="ECO:0000259" key="5">
    <source>
        <dbReference type="Pfam" id="PF03931"/>
    </source>
</evidence>
<feature type="compositionally biased region" description="Polar residues" evidence="3">
    <location>
        <begin position="178"/>
        <end position="196"/>
    </location>
</feature>
<evidence type="ECO:0000256" key="3">
    <source>
        <dbReference type="SAM" id="MobiDB-lite"/>
    </source>
</evidence>
<comment type="caution">
    <text evidence="9">The sequence shown here is derived from an EMBL/GenBank/DDBJ whole genome shotgun (WGS) entry which is preliminary data.</text>
</comment>
<dbReference type="InterPro" id="IPR001232">
    <property type="entry name" value="SKP1-like"/>
</dbReference>
<reference evidence="9" key="1">
    <citation type="submission" date="2021-02" db="EMBL/GenBank/DDBJ databases">
        <authorList>
            <person name="Nowell W R."/>
        </authorList>
    </citation>
    <scope>NUCLEOTIDE SEQUENCE</scope>
</reference>
<dbReference type="InterPro" id="IPR036296">
    <property type="entry name" value="SKP1-like_dim_sf"/>
</dbReference>
<dbReference type="AlphaFoldDB" id="A0A821L2H3"/>
<evidence type="ECO:0000259" key="4">
    <source>
        <dbReference type="Pfam" id="PF01466"/>
    </source>
</evidence>
<accession>A0A821L2H3</accession>
<feature type="compositionally biased region" description="Low complexity" evidence="3">
    <location>
        <begin position="1"/>
        <end position="21"/>
    </location>
</feature>
<evidence type="ECO:0000256" key="1">
    <source>
        <dbReference type="ARBA" id="ARBA00009993"/>
    </source>
</evidence>
<organism evidence="9 11">
    <name type="scientific">Rotaria socialis</name>
    <dbReference type="NCBI Taxonomy" id="392032"/>
    <lineage>
        <taxon>Eukaryota</taxon>
        <taxon>Metazoa</taxon>
        <taxon>Spiralia</taxon>
        <taxon>Gnathifera</taxon>
        <taxon>Rotifera</taxon>
        <taxon>Eurotatoria</taxon>
        <taxon>Bdelloidea</taxon>
        <taxon>Philodinida</taxon>
        <taxon>Philodinidae</taxon>
        <taxon>Rotaria</taxon>
    </lineage>
</organism>
<keyword evidence="12" id="KW-1185">Reference proteome</keyword>
<dbReference type="GO" id="GO:0006511">
    <property type="term" value="P:ubiquitin-dependent protein catabolic process"/>
    <property type="evidence" value="ECO:0007669"/>
    <property type="project" value="InterPro"/>
</dbReference>
<evidence type="ECO:0000313" key="8">
    <source>
        <dbReference type="EMBL" id="CAF4530007.1"/>
    </source>
</evidence>
<dbReference type="PANTHER" id="PTHR11165">
    <property type="entry name" value="SKP1"/>
    <property type="match status" value="1"/>
</dbReference>
<dbReference type="InterPro" id="IPR011333">
    <property type="entry name" value="SKP1/BTB/POZ_sf"/>
</dbReference>
<evidence type="ECO:0000313" key="10">
    <source>
        <dbReference type="EMBL" id="CAF4745886.1"/>
    </source>
</evidence>
<dbReference type="InterPro" id="IPR016072">
    <property type="entry name" value="Skp1_comp_dimer"/>
</dbReference>
<dbReference type="CDD" id="cd18322">
    <property type="entry name" value="BTB_POZ_SKP1"/>
    <property type="match status" value="1"/>
</dbReference>
<feature type="domain" description="SKP1 component dimerisation" evidence="4">
    <location>
        <begin position="140"/>
        <end position="166"/>
    </location>
</feature>
<dbReference type="EMBL" id="CAJOBR010003632">
    <property type="protein sequence ID" value="CAF4745886.1"/>
    <property type="molecule type" value="Genomic_DNA"/>
</dbReference>
<dbReference type="SUPFAM" id="SSF81382">
    <property type="entry name" value="Skp1 dimerisation domain-like"/>
    <property type="match status" value="1"/>
</dbReference>
<dbReference type="Proteomes" id="UP000663873">
    <property type="component" value="Unassembled WGS sequence"/>
</dbReference>
<protein>
    <recommendedName>
        <fullName evidence="13">SKP1-like protein</fullName>
    </recommendedName>
</protein>
<evidence type="ECO:0000256" key="2">
    <source>
        <dbReference type="ARBA" id="ARBA00022786"/>
    </source>
</evidence>
<dbReference type="SMART" id="SM00512">
    <property type="entry name" value="Skp1"/>
    <property type="match status" value="1"/>
</dbReference>
<dbReference type="Proteomes" id="UP000663848">
    <property type="component" value="Unassembled WGS sequence"/>
</dbReference>
<dbReference type="EMBL" id="CAJOBO010003237">
    <property type="protein sequence ID" value="CAF4485537.1"/>
    <property type="molecule type" value="Genomic_DNA"/>
</dbReference>